<accession>A0A5C3EDK1</accession>
<organism evidence="2 3">
    <name type="scientific">Ustilago trichophora</name>
    <dbReference type="NCBI Taxonomy" id="86804"/>
    <lineage>
        <taxon>Eukaryota</taxon>
        <taxon>Fungi</taxon>
        <taxon>Dikarya</taxon>
        <taxon>Basidiomycota</taxon>
        <taxon>Ustilaginomycotina</taxon>
        <taxon>Ustilaginomycetes</taxon>
        <taxon>Ustilaginales</taxon>
        <taxon>Ustilaginaceae</taxon>
        <taxon>Ustilago</taxon>
    </lineage>
</organism>
<evidence type="ECO:0000313" key="3">
    <source>
        <dbReference type="Proteomes" id="UP000324022"/>
    </source>
</evidence>
<keyword evidence="1" id="KW-0472">Membrane</keyword>
<evidence type="ECO:0000313" key="2">
    <source>
        <dbReference type="EMBL" id="SPO28528.1"/>
    </source>
</evidence>
<dbReference type="Proteomes" id="UP000324022">
    <property type="component" value="Unassembled WGS sequence"/>
</dbReference>
<feature type="transmembrane region" description="Helical" evidence="1">
    <location>
        <begin position="20"/>
        <end position="48"/>
    </location>
</feature>
<sequence length="147" mass="15653">MGSCFLPLLLRASFLTTTTLVMMIVVIKVGSSILIALAMFGLGGSAIIARQGLMIEMLVFGELGYINGLPELVTCWSDSHSHPILFSKMELAKLFQVANVVGSEFAQKCQQVAVQELVKKKEVGMQSRSAGIKGFAAQGQGCAGRGQ</sequence>
<name>A0A5C3EDK1_9BASI</name>
<keyword evidence="1" id="KW-1133">Transmembrane helix</keyword>
<evidence type="ECO:0000256" key="1">
    <source>
        <dbReference type="SAM" id="Phobius"/>
    </source>
</evidence>
<protein>
    <submittedName>
        <fullName evidence="2">Uncharacterized protein</fullName>
    </submittedName>
</protein>
<gene>
    <name evidence="2" type="ORF">UTRI_04925</name>
</gene>
<dbReference type="AlphaFoldDB" id="A0A5C3EDK1"/>
<keyword evidence="3" id="KW-1185">Reference proteome</keyword>
<dbReference type="EMBL" id="OOIN01000022">
    <property type="protein sequence ID" value="SPO28528.1"/>
    <property type="molecule type" value="Genomic_DNA"/>
</dbReference>
<keyword evidence="1" id="KW-0812">Transmembrane</keyword>
<proteinExistence type="predicted"/>
<reference evidence="2 3" key="1">
    <citation type="submission" date="2018-03" db="EMBL/GenBank/DDBJ databases">
        <authorList>
            <person name="Guldener U."/>
        </authorList>
    </citation>
    <scope>NUCLEOTIDE SEQUENCE [LARGE SCALE GENOMIC DNA]</scope>
    <source>
        <strain evidence="2 3">NBRC100155</strain>
    </source>
</reference>